<dbReference type="AlphaFoldDB" id="A0A401IYJ3"/>
<dbReference type="GO" id="GO:0043456">
    <property type="term" value="P:regulation of pentose-phosphate shunt"/>
    <property type="evidence" value="ECO:0007669"/>
    <property type="project" value="TreeGrafter"/>
</dbReference>
<dbReference type="InterPro" id="IPR029033">
    <property type="entry name" value="His_PPase_superfam"/>
</dbReference>
<dbReference type="Pfam" id="PF00300">
    <property type="entry name" value="His_Phos_1"/>
    <property type="match status" value="1"/>
</dbReference>
<dbReference type="PANTHER" id="PTHR46517:SF1">
    <property type="entry name" value="FRUCTOSE-2,6-BISPHOSPHATASE TIGAR"/>
    <property type="match status" value="1"/>
</dbReference>
<reference evidence="4 5" key="1">
    <citation type="submission" date="2014-12" db="EMBL/GenBank/DDBJ databases">
        <title>Whole genome sequencing of Sphingobium xenophagum OW59.</title>
        <authorList>
            <person name="Ohta Y."/>
            <person name="Nishi S."/>
            <person name="Hatada Y."/>
        </authorList>
    </citation>
    <scope>NUCLEOTIDE SEQUENCE [LARGE SCALE GENOMIC DNA]</scope>
    <source>
        <strain evidence="4 5">OW59</strain>
    </source>
</reference>
<dbReference type="Gene3D" id="3.40.50.1240">
    <property type="entry name" value="Phosphoglycerate mutase-like"/>
    <property type="match status" value="1"/>
</dbReference>
<dbReference type="Proteomes" id="UP000290975">
    <property type="component" value="Unassembled WGS sequence"/>
</dbReference>
<dbReference type="SMART" id="SM00855">
    <property type="entry name" value="PGAM"/>
    <property type="match status" value="1"/>
</dbReference>
<dbReference type="InterPro" id="IPR013078">
    <property type="entry name" value="His_Pase_superF_clade-1"/>
</dbReference>
<feature type="active site" description="Proton donor/acceptor" evidence="2">
    <location>
        <position position="147"/>
    </location>
</feature>
<dbReference type="EMBL" id="BBQY01000001">
    <property type="protein sequence ID" value="GBH29429.1"/>
    <property type="molecule type" value="Genomic_DNA"/>
</dbReference>
<evidence type="ECO:0000313" key="5">
    <source>
        <dbReference type="Proteomes" id="UP000290975"/>
    </source>
</evidence>
<evidence type="ECO:0000256" key="3">
    <source>
        <dbReference type="PIRSR" id="PIRSR613078-2"/>
    </source>
</evidence>
<sequence>MSPPTGYRLLCDPLTLFSDTRAGMDAPAVCKHIGVHARGKSAHVLYAWEDLSQRFATIIARGRGDRALFYRHGATKYNQRNRVSGQHDTRLSDLGRSQAWALRDSLPPQIDLILCSTLSRTIETMHLGVPDHLREHAQVYIDARLNEVHLGKLQGRRRQYVPSFQDGDLDFAPEAGESYRSAAQRVLSLIADLFDRLADRSPSPQTAVVFAHAGVMRIISTLVYDGEGAADLFRTTHANAECLAIPAERMRLPDYWNRTNHVDDTSECHPL</sequence>
<dbReference type="SUPFAM" id="SSF53254">
    <property type="entry name" value="Phosphoglycerate mutase-like"/>
    <property type="match status" value="1"/>
</dbReference>
<evidence type="ECO:0000256" key="2">
    <source>
        <dbReference type="PIRSR" id="PIRSR613078-1"/>
    </source>
</evidence>
<gene>
    <name evidence="4" type="ORF">MBESOW_P0683</name>
</gene>
<name>A0A401IYJ3_SPHXE</name>
<evidence type="ECO:0000313" key="4">
    <source>
        <dbReference type="EMBL" id="GBH29429.1"/>
    </source>
</evidence>
<dbReference type="GO" id="GO:0005829">
    <property type="term" value="C:cytosol"/>
    <property type="evidence" value="ECO:0007669"/>
    <property type="project" value="TreeGrafter"/>
</dbReference>
<evidence type="ECO:0000256" key="1">
    <source>
        <dbReference type="ARBA" id="ARBA00022801"/>
    </source>
</evidence>
<comment type="caution">
    <text evidence="4">The sequence shown here is derived from an EMBL/GenBank/DDBJ whole genome shotgun (WGS) entry which is preliminary data.</text>
</comment>
<keyword evidence="1" id="KW-0378">Hydrolase</keyword>
<feature type="binding site" evidence="3">
    <location>
        <begin position="71"/>
        <end position="78"/>
    </location>
    <ligand>
        <name>substrate</name>
    </ligand>
</feature>
<accession>A0A401IYJ3</accession>
<dbReference type="InterPro" id="IPR051695">
    <property type="entry name" value="Phosphoglycerate_Mutase"/>
</dbReference>
<keyword evidence="5" id="KW-1185">Reference proteome</keyword>
<dbReference type="GO" id="GO:0045820">
    <property type="term" value="P:negative regulation of glycolytic process"/>
    <property type="evidence" value="ECO:0007669"/>
    <property type="project" value="TreeGrafter"/>
</dbReference>
<dbReference type="GO" id="GO:0004331">
    <property type="term" value="F:fructose-2,6-bisphosphate 2-phosphatase activity"/>
    <property type="evidence" value="ECO:0007669"/>
    <property type="project" value="TreeGrafter"/>
</dbReference>
<dbReference type="PANTHER" id="PTHR46517">
    <property type="entry name" value="FRUCTOSE-2,6-BISPHOSPHATASE TIGAR"/>
    <property type="match status" value="1"/>
</dbReference>
<feature type="binding site" evidence="3">
    <location>
        <position position="120"/>
    </location>
    <ligand>
        <name>substrate</name>
    </ligand>
</feature>
<feature type="active site" description="Tele-phosphohistidine intermediate" evidence="2">
    <location>
        <position position="72"/>
    </location>
</feature>
<dbReference type="RefSeq" id="WP_130751950.1">
    <property type="nucleotide sequence ID" value="NZ_BBQY01000001.1"/>
</dbReference>
<proteinExistence type="predicted"/>
<organism evidence="4 5">
    <name type="scientific">Sphingobium xenophagum</name>
    <dbReference type="NCBI Taxonomy" id="121428"/>
    <lineage>
        <taxon>Bacteria</taxon>
        <taxon>Pseudomonadati</taxon>
        <taxon>Pseudomonadota</taxon>
        <taxon>Alphaproteobacteria</taxon>
        <taxon>Sphingomonadales</taxon>
        <taxon>Sphingomonadaceae</taxon>
        <taxon>Sphingobium</taxon>
    </lineage>
</organism>
<protein>
    <submittedName>
        <fullName evidence="4">Glucosyl-3-phosphoglycerate phosphatase</fullName>
    </submittedName>
</protein>